<keyword evidence="2" id="KW-1185">Reference proteome</keyword>
<protein>
    <submittedName>
        <fullName evidence="1">15907_t:CDS:1</fullName>
    </submittedName>
</protein>
<organism evidence="1 2">
    <name type="scientific">Acaulospora colombiana</name>
    <dbReference type="NCBI Taxonomy" id="27376"/>
    <lineage>
        <taxon>Eukaryota</taxon>
        <taxon>Fungi</taxon>
        <taxon>Fungi incertae sedis</taxon>
        <taxon>Mucoromycota</taxon>
        <taxon>Glomeromycotina</taxon>
        <taxon>Glomeromycetes</taxon>
        <taxon>Diversisporales</taxon>
        <taxon>Acaulosporaceae</taxon>
        <taxon>Acaulospora</taxon>
    </lineage>
</organism>
<gene>
    <name evidence="1" type="ORF">ACOLOM_LOCUS8538</name>
</gene>
<comment type="caution">
    <text evidence="1">The sequence shown here is derived from an EMBL/GenBank/DDBJ whole genome shotgun (WGS) entry which is preliminary data.</text>
</comment>
<feature type="non-terminal residue" evidence="1">
    <location>
        <position position="1"/>
    </location>
</feature>
<dbReference type="EMBL" id="CAJVPT010022341">
    <property type="protein sequence ID" value="CAG8659567.1"/>
    <property type="molecule type" value="Genomic_DNA"/>
</dbReference>
<evidence type="ECO:0000313" key="1">
    <source>
        <dbReference type="EMBL" id="CAG8659567.1"/>
    </source>
</evidence>
<accession>A0ACA9NPV6</accession>
<reference evidence="1" key="1">
    <citation type="submission" date="2021-06" db="EMBL/GenBank/DDBJ databases">
        <authorList>
            <person name="Kallberg Y."/>
            <person name="Tangrot J."/>
            <person name="Rosling A."/>
        </authorList>
    </citation>
    <scope>NUCLEOTIDE SEQUENCE</scope>
    <source>
        <strain evidence="1">CL356</strain>
    </source>
</reference>
<proteinExistence type="predicted"/>
<dbReference type="Proteomes" id="UP000789525">
    <property type="component" value="Unassembled WGS sequence"/>
</dbReference>
<name>A0ACA9NPV6_9GLOM</name>
<evidence type="ECO:0000313" key="2">
    <source>
        <dbReference type="Proteomes" id="UP000789525"/>
    </source>
</evidence>
<feature type="non-terminal residue" evidence="1">
    <location>
        <position position="276"/>
    </location>
</feature>
<sequence length="276" mass="30846">QKGQSIIGKIVQCECGVEYESRNVSSSAISDHSSQDGDEENAVTILFKNARQNVDFESTEYLDHNESVHPGSENYHSFYFDLKETDSRYSDKIKDEKDEAPFNLEKQHFDCSNQYFSGKLSPKQAQTDDRSADLSPEQANDGLTPMFSFQDEEYSGAITFSSSFVRSGSSFLLTSPPRPSFCPYSSSDDESDCSRSPPYFPTSPSYIPSPEYRPISPSYSPEYFMSKSNPPESTSQEISPPFPIPGVGVDYFTTVPPEIFILICQTLSAKDLLNLC</sequence>